<dbReference type="InterPro" id="IPR006571">
    <property type="entry name" value="TLDc_dom"/>
</dbReference>
<dbReference type="RefSeq" id="XP_001455419.1">
    <property type="nucleotide sequence ID" value="XM_001455382.1"/>
</dbReference>
<dbReference type="InterPro" id="IPR036779">
    <property type="entry name" value="LysM_dom_sf"/>
</dbReference>
<dbReference type="PANTHER" id="PTHR23354:SF62">
    <property type="entry name" value="MUSTARD, ISOFORM V"/>
    <property type="match status" value="1"/>
</dbReference>
<evidence type="ECO:0000256" key="4">
    <source>
        <dbReference type="ARBA" id="ARBA00040604"/>
    </source>
</evidence>
<dbReference type="PANTHER" id="PTHR23354">
    <property type="entry name" value="NUCLEOLAR PROTEIN 7/ESTROGEN RECEPTOR COACTIVATOR-RELATED"/>
    <property type="match status" value="1"/>
</dbReference>
<evidence type="ECO:0000256" key="1">
    <source>
        <dbReference type="ARBA" id="ARBA00004173"/>
    </source>
</evidence>
<evidence type="ECO:0000259" key="5">
    <source>
        <dbReference type="PROSITE" id="PS51886"/>
    </source>
</evidence>
<gene>
    <name evidence="6" type="ORF">GSPATT00002990001</name>
</gene>
<dbReference type="Pfam" id="PF01476">
    <property type="entry name" value="LysM"/>
    <property type="match status" value="1"/>
</dbReference>
<accession>A0DYA5</accession>
<evidence type="ECO:0000256" key="2">
    <source>
        <dbReference type="ARBA" id="ARBA00009540"/>
    </source>
</evidence>
<comment type="subcellular location">
    <subcellularLocation>
        <location evidence="1">Mitochondrion</location>
    </subcellularLocation>
</comment>
<reference evidence="6 7" key="1">
    <citation type="journal article" date="2006" name="Nature">
        <title>Global trends of whole-genome duplications revealed by the ciliate Paramecium tetraurelia.</title>
        <authorList>
            <consortium name="Genoscope"/>
            <person name="Aury J.-M."/>
            <person name="Jaillon O."/>
            <person name="Duret L."/>
            <person name="Noel B."/>
            <person name="Jubin C."/>
            <person name="Porcel B.M."/>
            <person name="Segurens B."/>
            <person name="Daubin V."/>
            <person name="Anthouard V."/>
            <person name="Aiach N."/>
            <person name="Arnaiz O."/>
            <person name="Billaut A."/>
            <person name="Beisson J."/>
            <person name="Blanc I."/>
            <person name="Bouhouche K."/>
            <person name="Camara F."/>
            <person name="Duharcourt S."/>
            <person name="Guigo R."/>
            <person name="Gogendeau D."/>
            <person name="Katinka M."/>
            <person name="Keller A.-M."/>
            <person name="Kissmehl R."/>
            <person name="Klotz C."/>
            <person name="Koll F."/>
            <person name="Le Moue A."/>
            <person name="Lepere C."/>
            <person name="Malinsky S."/>
            <person name="Nowacki M."/>
            <person name="Nowak J.K."/>
            <person name="Plattner H."/>
            <person name="Poulain J."/>
            <person name="Ruiz F."/>
            <person name="Serrano V."/>
            <person name="Zagulski M."/>
            <person name="Dessen P."/>
            <person name="Betermier M."/>
            <person name="Weissenbach J."/>
            <person name="Scarpelli C."/>
            <person name="Schachter V."/>
            <person name="Sperling L."/>
            <person name="Meyer E."/>
            <person name="Cohen J."/>
            <person name="Wincker P."/>
        </authorList>
    </citation>
    <scope>NUCLEOTIDE SEQUENCE [LARGE SCALE GENOMIC DNA]</scope>
    <source>
        <strain evidence="6 7">Stock d4-2</strain>
    </source>
</reference>
<dbReference type="EMBL" id="CT868649">
    <property type="protein sequence ID" value="CAK88022.1"/>
    <property type="molecule type" value="Genomic_DNA"/>
</dbReference>
<dbReference type="PROSITE" id="PS51886">
    <property type="entry name" value="TLDC"/>
    <property type="match status" value="1"/>
</dbReference>
<proteinExistence type="inferred from homology"/>
<dbReference type="InParanoid" id="A0DYA5"/>
<dbReference type="OrthoDB" id="26679at2759"/>
<dbReference type="eggNOG" id="KOG2372">
    <property type="taxonomic scope" value="Eukaryota"/>
</dbReference>
<dbReference type="AlphaFoldDB" id="A0DYA5"/>
<evidence type="ECO:0000313" key="7">
    <source>
        <dbReference type="Proteomes" id="UP000000600"/>
    </source>
</evidence>
<dbReference type="Gene3D" id="3.10.350.10">
    <property type="entry name" value="LysM domain"/>
    <property type="match status" value="1"/>
</dbReference>
<evidence type="ECO:0000313" key="6">
    <source>
        <dbReference type="EMBL" id="CAK88022.1"/>
    </source>
</evidence>
<keyword evidence="7" id="KW-1185">Reference proteome</keyword>
<dbReference type="SMART" id="SM00584">
    <property type="entry name" value="TLDc"/>
    <property type="match status" value="1"/>
</dbReference>
<organism evidence="6 7">
    <name type="scientific">Paramecium tetraurelia</name>
    <dbReference type="NCBI Taxonomy" id="5888"/>
    <lineage>
        <taxon>Eukaryota</taxon>
        <taxon>Sar</taxon>
        <taxon>Alveolata</taxon>
        <taxon>Ciliophora</taxon>
        <taxon>Intramacronucleata</taxon>
        <taxon>Oligohymenophorea</taxon>
        <taxon>Peniculida</taxon>
        <taxon>Parameciidae</taxon>
        <taxon>Paramecium</taxon>
    </lineage>
</organism>
<sequence length="481" mass="55636">MDFYQIAARNQSNSDSADYDIINIEYAGKDCPEYELDIKQVEMEGNPTNLPKEYLDNYQPQQENFIYYKVEMNDSIFGLELKFEIRQFSEFILISAIQILRLNNLSENSIYPGMTLKIPIKHALENPLEQNPSKEEPSNYSALYITQIGAIKGSFTITSSFVSFEPEKHCRQNDEIILHAQIRDIDNLHLQILLKHIVLVEQQELSQFFQKNVALNKNNVITIIAQTKKQKIVVLKLLEDNRIDEFLNLINQKLQEYCNNSGMESQISQSTTDYYDQKTIIPYHFEMNGQIQIQNIEQPKQVICRDSQLTQLESKSEIITRDKFISISSHLPFLFKGQKWQCIYSSIQHGSSILTLMRRTENKLPSVVLVRDLDSYLFGAYLSDGIKNSYGKFYGNGESFLFTFKNSSDIAVYKWTHINNYITLCDTDGLAVGCGDKYGLFVNSDISNGYSCHCETFDNEVLSKNNKFIIERLEIWSISYN</sequence>
<protein>
    <recommendedName>
        <fullName evidence="4">Oxidation resistance protein 1</fullName>
    </recommendedName>
</protein>
<dbReference type="Proteomes" id="UP000000600">
    <property type="component" value="Unassembled WGS sequence"/>
</dbReference>
<comment type="similarity">
    <text evidence="2">Belongs to the OXR1 family.</text>
</comment>
<keyword evidence="3" id="KW-0496">Mitochondrion</keyword>
<dbReference type="OMA" id="THINNYI"/>
<name>A0DYA5_PARTE</name>
<dbReference type="KEGG" id="ptm:GSPATT00002990001"/>
<dbReference type="GO" id="GO:0005739">
    <property type="term" value="C:mitochondrion"/>
    <property type="evidence" value="ECO:0007669"/>
    <property type="project" value="UniProtKB-SubCell"/>
</dbReference>
<dbReference type="HOGENOM" id="CLU_529435_0_0_1"/>
<evidence type="ECO:0000256" key="3">
    <source>
        <dbReference type="ARBA" id="ARBA00023128"/>
    </source>
</evidence>
<feature type="domain" description="TLDc" evidence="5">
    <location>
        <begin position="317"/>
        <end position="479"/>
    </location>
</feature>
<dbReference type="GeneID" id="5041204"/>
<dbReference type="Pfam" id="PF07534">
    <property type="entry name" value="TLD"/>
    <property type="match status" value="1"/>
</dbReference>
<dbReference type="InterPro" id="IPR018392">
    <property type="entry name" value="LysM"/>
</dbReference>